<evidence type="ECO:0000256" key="3">
    <source>
        <dbReference type="ARBA" id="ARBA00022821"/>
    </source>
</evidence>
<dbReference type="Pfam" id="PF23282">
    <property type="entry name" value="WHD_ROQ1"/>
    <property type="match status" value="1"/>
</dbReference>
<dbReference type="Gene3D" id="1.10.8.430">
    <property type="entry name" value="Helical domain of apoptotic protease-activating factors"/>
    <property type="match status" value="1"/>
</dbReference>
<dbReference type="InterPro" id="IPR032675">
    <property type="entry name" value="LRR_dom_sf"/>
</dbReference>
<dbReference type="Pfam" id="PF00931">
    <property type="entry name" value="NB-ARC"/>
    <property type="match status" value="1"/>
</dbReference>
<evidence type="ECO:0000313" key="7">
    <source>
        <dbReference type="EMBL" id="KAL3726064.1"/>
    </source>
</evidence>
<dbReference type="InterPro" id="IPR058192">
    <property type="entry name" value="WHD_ROQ1-like"/>
</dbReference>
<feature type="domain" description="Disease resistance protein RPS4B/Roq1-like leucine-rich repeats" evidence="6">
    <location>
        <begin position="495"/>
        <end position="697"/>
    </location>
</feature>
<dbReference type="Gene3D" id="3.40.50.10140">
    <property type="entry name" value="Toll/interleukin-1 receptor homology (TIR) domain"/>
    <property type="match status" value="1"/>
</dbReference>
<dbReference type="EMBL" id="JBJKBG010000008">
    <property type="protein sequence ID" value="KAL3726064.1"/>
    <property type="molecule type" value="Genomic_DNA"/>
</dbReference>
<dbReference type="InterPro" id="IPR001611">
    <property type="entry name" value="Leu-rich_rpt"/>
</dbReference>
<feature type="domain" description="Disease resistance protein Roq1-like winged-helix" evidence="5">
    <location>
        <begin position="295"/>
        <end position="362"/>
    </location>
</feature>
<dbReference type="SUPFAM" id="SSF46785">
    <property type="entry name" value="Winged helix' DNA-binding domain"/>
    <property type="match status" value="1"/>
</dbReference>
<dbReference type="InterPro" id="IPR002182">
    <property type="entry name" value="NB-ARC"/>
</dbReference>
<dbReference type="InterPro" id="IPR042197">
    <property type="entry name" value="Apaf_helical"/>
</dbReference>
<dbReference type="InterPro" id="IPR035897">
    <property type="entry name" value="Toll_tir_struct_dom_sf"/>
</dbReference>
<dbReference type="AlphaFoldDB" id="A0ABD3JFG0"/>
<gene>
    <name evidence="7" type="ORF">ACJRO7_031020</name>
</gene>
<dbReference type="SUPFAM" id="SSF52058">
    <property type="entry name" value="L domain-like"/>
    <property type="match status" value="1"/>
</dbReference>
<keyword evidence="1" id="KW-0433">Leucine-rich repeat</keyword>
<evidence type="ECO:0000256" key="2">
    <source>
        <dbReference type="ARBA" id="ARBA00022737"/>
    </source>
</evidence>
<reference evidence="7 8" key="1">
    <citation type="submission" date="2024-11" db="EMBL/GenBank/DDBJ databases">
        <title>Chromosome-level genome assembly of Eucalyptus globulus Labill. provides insights into its genome evolution.</title>
        <authorList>
            <person name="Li X."/>
        </authorList>
    </citation>
    <scope>NUCLEOTIDE SEQUENCE [LARGE SCALE GENOMIC DNA]</scope>
    <source>
        <strain evidence="7">CL2024</strain>
        <tissue evidence="7">Fresh tender leaves</tissue>
    </source>
</reference>
<dbReference type="InterPro" id="IPR036390">
    <property type="entry name" value="WH_DNA-bd_sf"/>
</dbReference>
<name>A0ABD3JFG0_EUCGL</name>
<evidence type="ECO:0000259" key="4">
    <source>
        <dbReference type="Pfam" id="PF00931"/>
    </source>
</evidence>
<dbReference type="PANTHER" id="PTHR11017:SF292">
    <property type="entry name" value="AAA+ ATPASE DOMAIN-CONTAINING PROTEIN"/>
    <property type="match status" value="1"/>
</dbReference>
<dbReference type="InterPro" id="IPR044974">
    <property type="entry name" value="Disease_R_plants"/>
</dbReference>
<dbReference type="Gene3D" id="3.40.50.300">
    <property type="entry name" value="P-loop containing nucleotide triphosphate hydrolases"/>
    <property type="match status" value="1"/>
</dbReference>
<dbReference type="PRINTS" id="PR00364">
    <property type="entry name" value="DISEASERSIST"/>
</dbReference>
<sequence length="1114" mass="128019">MVKHESKFGKESEKVRRWKEALFDAGSLSGWHLNDGDEAKLIQSIVKEISSQLDRTPLHVAKYPVGINPRVEKMVSMLNLESDDVLMIGLWGPGGMGKTTYAKALYNAIFRKFEGSCFLANVREASKDSKDLVPLQEKLLFQILWGKTFTVFNVDGGINLIQYRLCHKKVLLVLDDVNDIKQLNALAGDCEWFGKGSRIIITTRDNHLLTSHGIDKDQIYEHAFLRSNKIAIRRDLVDSALEYANGLPLALEVMGSFLCGRREHEWRSALNKLAKSPDKTINDVIKLSYDALEDYQKEIFLDIACFFKGRYTEDIRKILDSCDFDTTIGVQVLVEKSLITEEYGKLQMHDLIQLMGMNIVKQECHDDPRRRSRLWLCDDVRDVLSGDMGADAVKAIVLDLPEPEEIDIDPDAFTNMRRLRVLIMINVHISFQGPICLPNELRWFEWPECPWIGLDLPRSNIQVVREQFKDFKKLKFINFSECQWLVNMPDLNCTPNLEELNLFGCKNLERAHESVAYHGKLWWLNLIGCSNLQRFPDIPNKNEKNLVSLKYLSLNDCKKLVILPSCIYWLQNLENLVLDGCSKLIKFPKEEEDSRDPHKMGFPSLQLLNLNGCNLSGMEFLEDKSCFPFLQNLGLSENNFTNLPTFEQLYNLEKLWVLNCQQLQEIPKIPGRLRILRATNCESLSKLPSNMYDVENLELYSCQQLARNGFFVNDWFNLEKFHRQTKCKVFVPGGEMPKWLLPNKEGYISFMASKDLYKKILGVVFCVVFQGEMSFFPFELIASVNCKGRESIRIVRLFDLDHVWLEYMESKEVWAVDDFGPNDLSHFHLSINVSRDRELQHRRVMVKKCGFRLICKPLDNDLEVWLQNDQLLDPALLYEVSHEDSLTNTKEKSPSEIDDLQDNDTCKEIEGLNMADFSIEKLCYSRIYPRCRNVLLGGEMPKGFVLVGDGTISFMASHDFFDKLLELVLCVVFGVEDGNKEISFKIVPHVNGQRRNVLEGTLGSYDSDHMWIQCLKPNILWGLLQGAVDFSQFEENYLRFSLTVTLSGGTMKKLGYMLRCRRLEDDLKVALEENQLVDPASSYEDSDSEDDTSIGYLNTFPILQGTGSSDSETN</sequence>
<keyword evidence="8" id="KW-1185">Reference proteome</keyword>
<evidence type="ECO:0000256" key="1">
    <source>
        <dbReference type="ARBA" id="ARBA00022614"/>
    </source>
</evidence>
<comment type="caution">
    <text evidence="7">The sequence shown here is derived from an EMBL/GenBank/DDBJ whole genome shotgun (WGS) entry which is preliminary data.</text>
</comment>
<dbReference type="Proteomes" id="UP001634007">
    <property type="component" value="Unassembled WGS sequence"/>
</dbReference>
<organism evidence="7 8">
    <name type="scientific">Eucalyptus globulus</name>
    <name type="common">Tasmanian blue gum</name>
    <dbReference type="NCBI Taxonomy" id="34317"/>
    <lineage>
        <taxon>Eukaryota</taxon>
        <taxon>Viridiplantae</taxon>
        <taxon>Streptophyta</taxon>
        <taxon>Embryophyta</taxon>
        <taxon>Tracheophyta</taxon>
        <taxon>Spermatophyta</taxon>
        <taxon>Magnoliopsida</taxon>
        <taxon>eudicotyledons</taxon>
        <taxon>Gunneridae</taxon>
        <taxon>Pentapetalae</taxon>
        <taxon>rosids</taxon>
        <taxon>malvids</taxon>
        <taxon>Myrtales</taxon>
        <taxon>Myrtaceae</taxon>
        <taxon>Myrtoideae</taxon>
        <taxon>Eucalypteae</taxon>
        <taxon>Eucalyptus</taxon>
    </lineage>
</organism>
<dbReference type="SUPFAM" id="SSF52540">
    <property type="entry name" value="P-loop containing nucleoside triphosphate hydrolases"/>
    <property type="match status" value="1"/>
</dbReference>
<evidence type="ECO:0000313" key="8">
    <source>
        <dbReference type="Proteomes" id="UP001634007"/>
    </source>
</evidence>
<dbReference type="Pfam" id="PF23286">
    <property type="entry name" value="LRR_13"/>
    <property type="match status" value="1"/>
</dbReference>
<keyword evidence="2" id="KW-0677">Repeat</keyword>
<evidence type="ECO:0000259" key="6">
    <source>
        <dbReference type="Pfam" id="PF23286"/>
    </source>
</evidence>
<dbReference type="PROSITE" id="PS51450">
    <property type="entry name" value="LRR"/>
    <property type="match status" value="1"/>
</dbReference>
<accession>A0ABD3JFG0</accession>
<dbReference type="InterPro" id="IPR058546">
    <property type="entry name" value="RPS4B/Roq1-like_LRR"/>
</dbReference>
<dbReference type="InterPro" id="IPR027417">
    <property type="entry name" value="P-loop_NTPase"/>
</dbReference>
<protein>
    <submittedName>
        <fullName evidence="7">Uncharacterized protein</fullName>
    </submittedName>
</protein>
<feature type="domain" description="NB-ARC" evidence="4">
    <location>
        <begin position="71"/>
        <end position="226"/>
    </location>
</feature>
<proteinExistence type="predicted"/>
<dbReference type="Gene3D" id="3.80.10.10">
    <property type="entry name" value="Ribonuclease Inhibitor"/>
    <property type="match status" value="2"/>
</dbReference>
<dbReference type="PANTHER" id="PTHR11017">
    <property type="entry name" value="LEUCINE-RICH REPEAT-CONTAINING PROTEIN"/>
    <property type="match status" value="1"/>
</dbReference>
<keyword evidence="3" id="KW-0611">Plant defense</keyword>
<evidence type="ECO:0000259" key="5">
    <source>
        <dbReference type="Pfam" id="PF23282"/>
    </source>
</evidence>